<dbReference type="EMBL" id="MU155325">
    <property type="protein sequence ID" value="KAF9475637.1"/>
    <property type="molecule type" value="Genomic_DNA"/>
</dbReference>
<dbReference type="Pfam" id="PF04031">
    <property type="entry name" value="Las1"/>
    <property type="match status" value="1"/>
</dbReference>
<protein>
    <submittedName>
        <fullName evidence="1">Las1-domain-containing protein</fullName>
    </submittedName>
</protein>
<comment type="caution">
    <text evidence="1">The sequence shown here is derived from an EMBL/GenBank/DDBJ whole genome shotgun (WGS) entry which is preliminary data.</text>
</comment>
<sequence length="474" mass="53565">MRLPRRIPWSSLAELDQLCISIYADDSDVEAKIFAINRISAWKAITTLPNAIESTLAILVVIVQDQKQLYSSSLALRQSYSTAIIRLVNGLVDPLQAGTYARSIISIAQQLGLPTWLVELRHAATHEDLPSLDLLREASRQSMAWLLHNYYLPTLNPVIAHQALTPLRPLAPMLKLYKSTMKIVTRDVSLVAQYKPRIINILRDIERWISEAKVAAISSTADLEYAPTQSFDDNVDGDVKEIWALERFSDCLMEKGMLVPLSKKKRQYSSDALLPSKASIALWEPLLRHVHGIHAQFPFTLCRRLVSIILDSITSQEGENYSDPSYLMYTICWTSWAMQTWNETSPSYLDLRQDALANLVKGLRYDSATLSSQSFPFVLLRCLAPGPREFETISGLLKLQSMSARTVWSPRHLDVMQERQTLLQSYQIPTRPASQNTVSVTTNTSISREISALGWRILQEQKGWKCCPIGVYAD</sequence>
<dbReference type="OrthoDB" id="10263222at2759"/>
<dbReference type="GO" id="GO:0000470">
    <property type="term" value="P:maturation of LSU-rRNA"/>
    <property type="evidence" value="ECO:0007669"/>
    <property type="project" value="TreeGrafter"/>
</dbReference>
<dbReference type="PANTHER" id="PTHR15002:SF0">
    <property type="entry name" value="RIBOSOMAL BIOGENESIS PROTEIN LAS1L"/>
    <property type="match status" value="1"/>
</dbReference>
<dbReference type="GO" id="GO:0030687">
    <property type="term" value="C:preribosome, large subunit precursor"/>
    <property type="evidence" value="ECO:0007669"/>
    <property type="project" value="TreeGrafter"/>
</dbReference>
<evidence type="ECO:0000313" key="1">
    <source>
        <dbReference type="EMBL" id="KAF9475637.1"/>
    </source>
</evidence>
<evidence type="ECO:0000313" key="2">
    <source>
        <dbReference type="Proteomes" id="UP000807469"/>
    </source>
</evidence>
<dbReference type="AlphaFoldDB" id="A0A9P5YTT0"/>
<dbReference type="GO" id="GO:0000460">
    <property type="term" value="P:maturation of 5.8S rRNA"/>
    <property type="evidence" value="ECO:0007669"/>
    <property type="project" value="TreeGrafter"/>
</dbReference>
<keyword evidence="2" id="KW-1185">Reference proteome</keyword>
<name>A0A9P5YTT0_9AGAR</name>
<gene>
    <name evidence="1" type="ORF">BDN70DRAFT_231501</name>
</gene>
<reference evidence="1" key="1">
    <citation type="submission" date="2020-11" db="EMBL/GenBank/DDBJ databases">
        <authorList>
            <consortium name="DOE Joint Genome Institute"/>
            <person name="Ahrendt S."/>
            <person name="Riley R."/>
            <person name="Andreopoulos W."/>
            <person name="Labutti K."/>
            <person name="Pangilinan J."/>
            <person name="Ruiz-Duenas F.J."/>
            <person name="Barrasa J.M."/>
            <person name="Sanchez-Garcia M."/>
            <person name="Camarero S."/>
            <person name="Miyauchi S."/>
            <person name="Serrano A."/>
            <person name="Linde D."/>
            <person name="Babiker R."/>
            <person name="Drula E."/>
            <person name="Ayuso-Fernandez I."/>
            <person name="Pacheco R."/>
            <person name="Padilla G."/>
            <person name="Ferreira P."/>
            <person name="Barriuso J."/>
            <person name="Kellner H."/>
            <person name="Castanera R."/>
            <person name="Alfaro M."/>
            <person name="Ramirez L."/>
            <person name="Pisabarro A.G."/>
            <person name="Kuo A."/>
            <person name="Tritt A."/>
            <person name="Lipzen A."/>
            <person name="He G."/>
            <person name="Yan M."/>
            <person name="Ng V."/>
            <person name="Cullen D."/>
            <person name="Martin F."/>
            <person name="Rosso M.-N."/>
            <person name="Henrissat B."/>
            <person name="Hibbett D."/>
            <person name="Martinez A.T."/>
            <person name="Grigoriev I.V."/>
        </authorList>
    </citation>
    <scope>NUCLEOTIDE SEQUENCE</scope>
    <source>
        <strain evidence="1">CIRM-BRFM 674</strain>
    </source>
</reference>
<dbReference type="PANTHER" id="PTHR15002">
    <property type="entry name" value="RIBOSOMAL BIOGENESIS PROTEIN LAS1L"/>
    <property type="match status" value="1"/>
</dbReference>
<dbReference type="Proteomes" id="UP000807469">
    <property type="component" value="Unassembled WGS sequence"/>
</dbReference>
<organism evidence="1 2">
    <name type="scientific">Pholiota conissans</name>
    <dbReference type="NCBI Taxonomy" id="109636"/>
    <lineage>
        <taxon>Eukaryota</taxon>
        <taxon>Fungi</taxon>
        <taxon>Dikarya</taxon>
        <taxon>Basidiomycota</taxon>
        <taxon>Agaricomycotina</taxon>
        <taxon>Agaricomycetes</taxon>
        <taxon>Agaricomycetidae</taxon>
        <taxon>Agaricales</taxon>
        <taxon>Agaricineae</taxon>
        <taxon>Strophariaceae</taxon>
        <taxon>Pholiota</taxon>
    </lineage>
</organism>
<accession>A0A9P5YTT0</accession>
<dbReference type="GO" id="GO:0090730">
    <property type="term" value="C:Las1 complex"/>
    <property type="evidence" value="ECO:0007669"/>
    <property type="project" value="InterPro"/>
</dbReference>
<proteinExistence type="predicted"/>
<dbReference type="InterPro" id="IPR007174">
    <property type="entry name" value="Las1"/>
</dbReference>
<dbReference type="GO" id="GO:0004519">
    <property type="term" value="F:endonuclease activity"/>
    <property type="evidence" value="ECO:0007669"/>
    <property type="project" value="InterPro"/>
</dbReference>